<dbReference type="NCBIfam" id="NF004805">
    <property type="entry name" value="PRK06153.1-4"/>
    <property type="match status" value="1"/>
</dbReference>
<keyword evidence="3" id="KW-0808">Transferase</keyword>
<dbReference type="GO" id="GO:0016779">
    <property type="term" value="F:nucleotidyltransferase activity"/>
    <property type="evidence" value="ECO:0007669"/>
    <property type="project" value="UniProtKB-KW"/>
</dbReference>
<evidence type="ECO:0000313" key="3">
    <source>
        <dbReference type="EMBL" id="WPR90192.1"/>
    </source>
</evidence>
<dbReference type="InterPro" id="IPR035985">
    <property type="entry name" value="Ubiquitin-activating_enz"/>
</dbReference>
<feature type="domain" description="THIF-type NAD/FAD binding fold" evidence="1">
    <location>
        <begin position="169"/>
        <end position="361"/>
    </location>
</feature>
<reference evidence="3 4" key="1">
    <citation type="submission" date="2023-11" db="EMBL/GenBank/DDBJ databases">
        <title>Genome sequence of Microbacterium rhizosphaerae KACC 19337.</title>
        <authorList>
            <person name="Choi H."/>
            <person name="Kim S."/>
            <person name="Kim Y."/>
            <person name="Kwon S.-W."/>
            <person name="Heo J."/>
        </authorList>
    </citation>
    <scope>NUCLEOTIDE SEQUENCE [LARGE SCALE GENOMIC DNA]</scope>
    <source>
        <strain evidence="3 4">KACC 19337</strain>
    </source>
</reference>
<evidence type="ECO:0000259" key="2">
    <source>
        <dbReference type="Pfam" id="PF20590"/>
    </source>
</evidence>
<gene>
    <name evidence="3" type="ORF">SM116_02580</name>
</gene>
<dbReference type="SUPFAM" id="SSF69572">
    <property type="entry name" value="Activating enzymes of the ubiquitin-like proteins"/>
    <property type="match status" value="1"/>
</dbReference>
<dbReference type="Proteomes" id="UP001323798">
    <property type="component" value="Chromosome"/>
</dbReference>
<dbReference type="InterPro" id="IPR000594">
    <property type="entry name" value="ThiF_NAD_FAD-bd"/>
</dbReference>
<evidence type="ECO:0000259" key="1">
    <source>
        <dbReference type="Pfam" id="PF00899"/>
    </source>
</evidence>
<keyword evidence="3" id="KW-0548">Nucleotidyltransferase</keyword>
<sequence length="395" mass="43086">MSTSPIARSSDLSRLRAEGFDIRIADGHLVVRDIPYVDESRTVRLGALACVLDLCGDSTVQPQTHVMKFAGEYPCTPTGQALEPIRHSNIVETIGGLTFNFSFSSKPMSGTYPDFYEKVTAYASILSDQARALDPTVDPRTFQPVETSPEESVFLYEDTASARAGTTSANEKLRGQRIAIIGLGGTGAYILDAVAKTPVQEIHLYDGDRLLTHNAFRAPGAVTLAELRAQPTKVEHWATTFGALRRGVIPHPYAITTENVSGLDTMDVVFVAVDESAAKRPIIEHLEQVAVTFIDCGMGLSLTDDDQVRGQLRVTTSTPNKREHVHDLGRIPLGDPVADNAYSTNLQVAEMNALNALMAVVRWKKLAGFYVDSEHEHDMTYIVDGNEIINQDSAP</sequence>
<keyword evidence="4" id="KW-1185">Reference proteome</keyword>
<dbReference type="RefSeq" id="WP_320942905.1">
    <property type="nucleotide sequence ID" value="NZ_BAABEU010000003.1"/>
</dbReference>
<dbReference type="Gene3D" id="3.40.50.720">
    <property type="entry name" value="NAD(P)-binding Rossmann-like Domain"/>
    <property type="match status" value="1"/>
</dbReference>
<proteinExistence type="predicted"/>
<protein>
    <submittedName>
        <fullName evidence="3">ThiF family adenylyltransferase</fullName>
    </submittedName>
</protein>
<evidence type="ECO:0000313" key="4">
    <source>
        <dbReference type="Proteomes" id="UP001323798"/>
    </source>
</evidence>
<name>A0ABZ0SLB6_9MICO</name>
<dbReference type="Pfam" id="PF20590">
    <property type="entry name" value="DUF6791"/>
    <property type="match status" value="1"/>
</dbReference>
<dbReference type="Pfam" id="PF00899">
    <property type="entry name" value="ThiF"/>
    <property type="match status" value="1"/>
</dbReference>
<organism evidence="3 4">
    <name type="scientific">Microbacterium rhizosphaerae</name>
    <dbReference type="NCBI Taxonomy" id="1678237"/>
    <lineage>
        <taxon>Bacteria</taxon>
        <taxon>Bacillati</taxon>
        <taxon>Actinomycetota</taxon>
        <taxon>Actinomycetes</taxon>
        <taxon>Micrococcales</taxon>
        <taxon>Microbacteriaceae</taxon>
        <taxon>Microbacterium</taxon>
    </lineage>
</organism>
<dbReference type="InterPro" id="IPR046741">
    <property type="entry name" value="DUF6791"/>
</dbReference>
<accession>A0ABZ0SLB6</accession>
<feature type="domain" description="DUF6791" evidence="2">
    <location>
        <begin position="10"/>
        <end position="159"/>
    </location>
</feature>
<dbReference type="NCBIfam" id="NF004804">
    <property type="entry name" value="PRK06153.1-3"/>
    <property type="match status" value="1"/>
</dbReference>
<dbReference type="EMBL" id="CP139368">
    <property type="protein sequence ID" value="WPR90192.1"/>
    <property type="molecule type" value="Genomic_DNA"/>
</dbReference>
<dbReference type="CDD" id="cd01483">
    <property type="entry name" value="E1_enzyme_family"/>
    <property type="match status" value="1"/>
</dbReference>